<comment type="caution">
    <text evidence="2">The sequence shown here is derived from an EMBL/GenBank/DDBJ whole genome shotgun (WGS) entry which is preliminary data.</text>
</comment>
<feature type="compositionally biased region" description="Basic and acidic residues" evidence="1">
    <location>
        <begin position="10"/>
        <end position="20"/>
    </location>
</feature>
<evidence type="ECO:0000313" key="3">
    <source>
        <dbReference type="Proteomes" id="UP001634394"/>
    </source>
</evidence>
<evidence type="ECO:0000313" key="2">
    <source>
        <dbReference type="EMBL" id="KAL3883432.1"/>
    </source>
</evidence>
<dbReference type="AlphaFoldDB" id="A0ABD3XEN1"/>
<dbReference type="EMBL" id="JBJQND010000003">
    <property type="protein sequence ID" value="KAL3883432.1"/>
    <property type="molecule type" value="Genomic_DNA"/>
</dbReference>
<feature type="region of interest" description="Disordered" evidence="1">
    <location>
        <begin position="108"/>
        <end position="129"/>
    </location>
</feature>
<protein>
    <submittedName>
        <fullName evidence="2">Uncharacterized protein</fullName>
    </submittedName>
</protein>
<gene>
    <name evidence="2" type="ORF">ACJMK2_029695</name>
</gene>
<proteinExistence type="predicted"/>
<feature type="compositionally biased region" description="Basic and acidic residues" evidence="1">
    <location>
        <begin position="27"/>
        <end position="37"/>
    </location>
</feature>
<evidence type="ECO:0000256" key="1">
    <source>
        <dbReference type="SAM" id="MobiDB-lite"/>
    </source>
</evidence>
<reference evidence="2 3" key="1">
    <citation type="submission" date="2024-11" db="EMBL/GenBank/DDBJ databases">
        <title>Chromosome-level genome assembly of the freshwater bivalve Anodonta woodiana.</title>
        <authorList>
            <person name="Chen X."/>
        </authorList>
    </citation>
    <scope>NUCLEOTIDE SEQUENCE [LARGE SCALE GENOMIC DNA]</scope>
    <source>
        <strain evidence="2">MN2024</strain>
        <tissue evidence="2">Gills</tissue>
    </source>
</reference>
<organism evidence="2 3">
    <name type="scientific">Sinanodonta woodiana</name>
    <name type="common">Chinese pond mussel</name>
    <name type="synonym">Anodonta woodiana</name>
    <dbReference type="NCBI Taxonomy" id="1069815"/>
    <lineage>
        <taxon>Eukaryota</taxon>
        <taxon>Metazoa</taxon>
        <taxon>Spiralia</taxon>
        <taxon>Lophotrochozoa</taxon>
        <taxon>Mollusca</taxon>
        <taxon>Bivalvia</taxon>
        <taxon>Autobranchia</taxon>
        <taxon>Heteroconchia</taxon>
        <taxon>Palaeoheterodonta</taxon>
        <taxon>Unionida</taxon>
        <taxon>Unionoidea</taxon>
        <taxon>Unionidae</taxon>
        <taxon>Unioninae</taxon>
        <taxon>Sinanodonta</taxon>
    </lineage>
</organism>
<feature type="compositionally biased region" description="Basic and acidic residues" evidence="1">
    <location>
        <begin position="117"/>
        <end position="129"/>
    </location>
</feature>
<dbReference type="Proteomes" id="UP001634394">
    <property type="component" value="Unassembled WGS sequence"/>
</dbReference>
<accession>A0ABD3XEN1</accession>
<feature type="region of interest" description="Disordered" evidence="1">
    <location>
        <begin position="1"/>
        <end position="37"/>
    </location>
</feature>
<sequence>MSPSKFNCRAKSDKETREPSYPDMQEMEARKESHSNTEEIYDVITDLPDEYLTAQNNTPTVGDSEDKAGSYEKLRNANQNMSEGYSYLNTLAANEHESNARKYENTKHITSNGETQMHSKFDHIKTITD</sequence>
<name>A0ABD3XEN1_SINWO</name>
<keyword evidence="3" id="KW-1185">Reference proteome</keyword>